<dbReference type="PANTHER" id="PTHR47926:SF406">
    <property type="entry name" value="REPEAT (PPR) SUPERFAMILY PROTEIN, PUTATIVE-RELATED"/>
    <property type="match status" value="1"/>
</dbReference>
<feature type="repeat" description="PPR" evidence="2">
    <location>
        <begin position="505"/>
        <end position="535"/>
    </location>
</feature>
<dbReference type="AlphaFoldDB" id="A0A7I8JM71"/>
<dbReference type="InterPro" id="IPR046960">
    <property type="entry name" value="PPR_At4g14850-like_plant"/>
</dbReference>
<reference evidence="4 5" key="1">
    <citation type="submission" date="2019-12" db="EMBL/GenBank/DDBJ databases">
        <authorList>
            <person name="Scholz U."/>
            <person name="Mascher M."/>
            <person name="Fiebig A."/>
        </authorList>
    </citation>
    <scope>NUCLEOTIDE SEQUENCE</scope>
</reference>
<dbReference type="FunFam" id="1.25.40.10:FF:000669">
    <property type="entry name" value="Pentatricopeptide repeat-containing protein At4g33990"/>
    <property type="match status" value="1"/>
</dbReference>
<dbReference type="FunFam" id="1.25.40.10:FF:000442">
    <property type="entry name" value="Pentatricopeptide repeat-containing protein At3g49710"/>
    <property type="match status" value="1"/>
</dbReference>
<dbReference type="EMBL" id="CACRZD030000014">
    <property type="protein sequence ID" value="CAA6670673.1"/>
    <property type="molecule type" value="Genomic_DNA"/>
</dbReference>
<dbReference type="NCBIfam" id="TIGR00756">
    <property type="entry name" value="PPR"/>
    <property type="match status" value="5"/>
</dbReference>
<dbReference type="FunFam" id="1.25.40.10:FF:000158">
    <property type="entry name" value="pentatricopeptide repeat-containing protein At2g33680"/>
    <property type="match status" value="1"/>
</dbReference>
<proteinExistence type="predicted"/>
<dbReference type="Pfam" id="PF01535">
    <property type="entry name" value="PPR"/>
    <property type="match status" value="9"/>
</dbReference>
<dbReference type="SUPFAM" id="SSF48452">
    <property type="entry name" value="TPR-like"/>
    <property type="match status" value="1"/>
</dbReference>
<dbReference type="GO" id="GO:0099402">
    <property type="term" value="P:plant organ development"/>
    <property type="evidence" value="ECO:0007669"/>
    <property type="project" value="UniProtKB-ARBA"/>
</dbReference>
<protein>
    <submittedName>
        <fullName evidence="4">Uncharacterized protein</fullName>
    </submittedName>
</protein>
<name>A0A7I8JM71_SPIIN</name>
<evidence type="ECO:0000313" key="4">
    <source>
        <dbReference type="EMBL" id="CAA2631430.1"/>
    </source>
</evidence>
<dbReference type="InterPro" id="IPR046848">
    <property type="entry name" value="E_motif"/>
</dbReference>
<dbReference type="InterPro" id="IPR002885">
    <property type="entry name" value="PPR_rpt"/>
</dbReference>
<feature type="region of interest" description="Disordered" evidence="3">
    <location>
        <begin position="359"/>
        <end position="382"/>
    </location>
</feature>
<sequence length="724" mass="79057">MDLPPATRKRRNFSRIFQECAAQVDLPAGMAAHGRMIISGFLPTFFVANCLLHMYVRCSRLDLAHHLFDHLPHRDTVTWNILLAGHAHAGAVAAARALFSAMPSRDAVSWNSLISGYSLAGDHHQSLALFSEMRRSGTVGMDRTTVAIVLKSCSAQQHSELGSQLHALAVRAGFDCDVMAGTAIADLYAKCGLPACQSAYASTFRACAAVPDARSGEQLHAHALKCDFSGDAIVGTAILDMYAKSGELEEAKRAFRLLPERGLQSWNAMVVGLGQSSEHHHSLELFRQMKRTGFGGDEVTFSGVLRACAGAGSAAEGAQVHGLAIKGGLHSDVCVANATADMYGKCGMLEEAYALFDEMPKETPSPGTPSSPPSNRTGGLRQPAVLHGGEKIHGRVVKAGRGLDPFLGSALVDMYCKCGLLEEALQLHDRLEEQTNVSWNAIISGFSLQRRTEEAQMLFSSMLDLGLKPDSFTYATVLDICANLTIAGLGKQVHGQIAKRRLERDLFVSSTVVDMYSKCGNMEDSLRMFEELQERDVVAWNAMIGGYSQHGLGEEALRIFARMRAEKEGMTHFSSMSRDFGVDPQLEHYSCMVDLLGRSGRPREAMELILGMPFEADAVIWRTLLSVCRARGYLEMAEVAAGEVLRLEPEDSAAYVLLSGAYAEAGRWDEVSRLRRTMRERRMKKEPGCSWIEVEGVVRMFLAGDEGRLACRGCVMLLMHSPAR</sequence>
<accession>A0A7I8JM71</accession>
<dbReference type="InterPro" id="IPR011990">
    <property type="entry name" value="TPR-like_helical_dom_sf"/>
</dbReference>
<feature type="repeat" description="PPR" evidence="2">
    <location>
        <begin position="651"/>
        <end position="685"/>
    </location>
</feature>
<dbReference type="GO" id="GO:0003723">
    <property type="term" value="F:RNA binding"/>
    <property type="evidence" value="ECO:0007669"/>
    <property type="project" value="InterPro"/>
</dbReference>
<evidence type="ECO:0000256" key="1">
    <source>
        <dbReference type="ARBA" id="ARBA00022737"/>
    </source>
</evidence>
<dbReference type="Pfam" id="PF20431">
    <property type="entry name" value="E_motif"/>
    <property type="match status" value="1"/>
</dbReference>
<feature type="repeat" description="PPR" evidence="2">
    <location>
        <begin position="231"/>
        <end position="265"/>
    </location>
</feature>
<dbReference type="PANTHER" id="PTHR47926">
    <property type="entry name" value="PENTATRICOPEPTIDE REPEAT-CONTAINING PROTEIN"/>
    <property type="match status" value="1"/>
</dbReference>
<dbReference type="PROSITE" id="PS51375">
    <property type="entry name" value="PPR"/>
    <property type="match status" value="9"/>
</dbReference>
<feature type="repeat" description="PPR" evidence="2">
    <location>
        <begin position="435"/>
        <end position="469"/>
    </location>
</feature>
<organism evidence="4">
    <name type="scientific">Spirodela intermedia</name>
    <name type="common">Intermediate duckweed</name>
    <dbReference type="NCBI Taxonomy" id="51605"/>
    <lineage>
        <taxon>Eukaryota</taxon>
        <taxon>Viridiplantae</taxon>
        <taxon>Streptophyta</taxon>
        <taxon>Embryophyta</taxon>
        <taxon>Tracheophyta</taxon>
        <taxon>Spermatophyta</taxon>
        <taxon>Magnoliopsida</taxon>
        <taxon>Liliopsida</taxon>
        <taxon>Araceae</taxon>
        <taxon>Lemnoideae</taxon>
        <taxon>Spirodela</taxon>
    </lineage>
</organism>
<evidence type="ECO:0000256" key="3">
    <source>
        <dbReference type="SAM" id="MobiDB-lite"/>
    </source>
</evidence>
<dbReference type="EMBL" id="LR743601">
    <property type="protein sequence ID" value="CAA2631430.1"/>
    <property type="molecule type" value="Genomic_DNA"/>
</dbReference>
<dbReference type="Gene3D" id="1.25.40.10">
    <property type="entry name" value="Tetratricopeptide repeat domain"/>
    <property type="match status" value="6"/>
</dbReference>
<feature type="repeat" description="PPR" evidence="2">
    <location>
        <begin position="75"/>
        <end position="105"/>
    </location>
</feature>
<dbReference type="Pfam" id="PF13041">
    <property type="entry name" value="PPR_2"/>
    <property type="match status" value="1"/>
</dbReference>
<feature type="repeat" description="PPR" evidence="2">
    <location>
        <begin position="106"/>
        <end position="140"/>
    </location>
</feature>
<keyword evidence="1" id="KW-0677">Repeat</keyword>
<feature type="repeat" description="PPR" evidence="2">
    <location>
        <begin position="404"/>
        <end position="434"/>
    </location>
</feature>
<dbReference type="FunFam" id="1.25.40.10:FF:000343">
    <property type="entry name" value="Pentatricopeptide repeat-containing protein At3g58590"/>
    <property type="match status" value="1"/>
</dbReference>
<feature type="repeat" description="PPR" evidence="2">
    <location>
        <begin position="332"/>
        <end position="366"/>
    </location>
</feature>
<dbReference type="Proteomes" id="UP001189122">
    <property type="component" value="Unassembled WGS sequence"/>
</dbReference>
<evidence type="ECO:0000256" key="2">
    <source>
        <dbReference type="PROSITE-ProRule" id="PRU00708"/>
    </source>
</evidence>
<dbReference type="GO" id="GO:0009451">
    <property type="term" value="P:RNA modification"/>
    <property type="evidence" value="ECO:0007669"/>
    <property type="project" value="InterPro"/>
</dbReference>
<feature type="repeat" description="PPR" evidence="2">
    <location>
        <begin position="536"/>
        <end position="566"/>
    </location>
</feature>
<evidence type="ECO:0000313" key="5">
    <source>
        <dbReference type="Proteomes" id="UP001189122"/>
    </source>
</evidence>
<keyword evidence="5" id="KW-1185">Reference proteome</keyword>
<gene>
    <name evidence="4" type="ORF">SI7747_14017078</name>
</gene>